<accession>A0A6P3VD22</accession>
<evidence type="ECO:0000256" key="3">
    <source>
        <dbReference type="ARBA" id="ARBA00022448"/>
    </source>
</evidence>
<dbReference type="PANTHER" id="PTHR11430:SF13">
    <property type="entry name" value="NEUTROPHIL GELATINASE-ASSOCIATED LIPOCALIN"/>
    <property type="match status" value="1"/>
</dbReference>
<dbReference type="Gene3D" id="2.40.128.20">
    <property type="match status" value="2"/>
</dbReference>
<keyword evidence="3" id="KW-0813">Transport</keyword>
<sequence length="173" mass="19550">MALALLWLGFTLLWALQTHAKYSPLYQNLSQSLGPSLSISSLQPNFKADKFQGKWYAIGVAESNFQNGTESQLDMYSTEFELKNNYSYIVTSLMLKEDICEIWVKELSPCGHPGEFTLLNKHGRTKKLSPKLKEKFVKFSKSVGLTIDNIIFTDPIGVVAVDRQSDIFFRGSI</sequence>
<comment type="subcellular location">
    <subcellularLocation>
        <location evidence="1">Secreted</location>
    </subcellularLocation>
</comment>
<dbReference type="InterPro" id="IPR012674">
    <property type="entry name" value="Calycin"/>
</dbReference>
<dbReference type="PRINTS" id="PR01275">
    <property type="entry name" value="NGELATINASE"/>
</dbReference>
<keyword evidence="5 8" id="KW-0732">Signal</keyword>
<evidence type="ECO:0000313" key="10">
    <source>
        <dbReference type="RefSeq" id="XP_012372432.1"/>
    </source>
</evidence>
<feature type="chain" id="PRO_5027997671" evidence="8">
    <location>
        <begin position="21"/>
        <end position="173"/>
    </location>
</feature>
<dbReference type="SUPFAM" id="SSF50814">
    <property type="entry name" value="Lipocalins"/>
    <property type="match status" value="1"/>
</dbReference>
<keyword evidence="9" id="KW-1185">Reference proteome</keyword>
<evidence type="ECO:0000256" key="7">
    <source>
        <dbReference type="ARBA" id="ARBA00023180"/>
    </source>
</evidence>
<organism evidence="9 10">
    <name type="scientific">Octodon degus</name>
    <name type="common">Degu</name>
    <name type="synonym">Sciurus degus</name>
    <dbReference type="NCBI Taxonomy" id="10160"/>
    <lineage>
        <taxon>Eukaryota</taxon>
        <taxon>Metazoa</taxon>
        <taxon>Chordata</taxon>
        <taxon>Craniata</taxon>
        <taxon>Vertebrata</taxon>
        <taxon>Euteleostomi</taxon>
        <taxon>Mammalia</taxon>
        <taxon>Eutheria</taxon>
        <taxon>Euarchontoglires</taxon>
        <taxon>Glires</taxon>
        <taxon>Rodentia</taxon>
        <taxon>Hystricomorpha</taxon>
        <taxon>Octodontidae</taxon>
        <taxon>Octodon</taxon>
    </lineage>
</organism>
<dbReference type="GeneID" id="105743590"/>
<proteinExistence type="inferred from homology"/>
<dbReference type="OrthoDB" id="9615113at2759"/>
<comment type="similarity">
    <text evidence="2">Belongs to the calycin superfamily. Lipocalin family.</text>
</comment>
<evidence type="ECO:0000256" key="4">
    <source>
        <dbReference type="ARBA" id="ARBA00022525"/>
    </source>
</evidence>
<keyword evidence="4" id="KW-0964">Secreted</keyword>
<evidence type="ECO:0000313" key="9">
    <source>
        <dbReference type="Proteomes" id="UP000515203"/>
    </source>
</evidence>
<evidence type="ECO:0000256" key="2">
    <source>
        <dbReference type="ARBA" id="ARBA00006889"/>
    </source>
</evidence>
<dbReference type="PANTHER" id="PTHR11430">
    <property type="entry name" value="LIPOCALIN"/>
    <property type="match status" value="1"/>
</dbReference>
<dbReference type="GO" id="GO:0036094">
    <property type="term" value="F:small molecule binding"/>
    <property type="evidence" value="ECO:0007669"/>
    <property type="project" value="InterPro"/>
</dbReference>
<dbReference type="InterPro" id="IPR022272">
    <property type="entry name" value="Lipocalin_CS"/>
</dbReference>
<dbReference type="RefSeq" id="XP_012372432.1">
    <property type="nucleotide sequence ID" value="XM_012516978.1"/>
</dbReference>
<keyword evidence="6" id="KW-1015">Disulfide bond</keyword>
<reference evidence="10" key="1">
    <citation type="submission" date="2025-08" db="UniProtKB">
        <authorList>
            <consortium name="RefSeq"/>
        </authorList>
    </citation>
    <scope>IDENTIFICATION</scope>
</reference>
<evidence type="ECO:0000256" key="6">
    <source>
        <dbReference type="ARBA" id="ARBA00023157"/>
    </source>
</evidence>
<protein>
    <submittedName>
        <fullName evidence="10">Neutrophil gelatinase-associated lipocalin-like</fullName>
    </submittedName>
</protein>
<dbReference type="Proteomes" id="UP000515203">
    <property type="component" value="Unplaced"/>
</dbReference>
<dbReference type="InterPro" id="IPR002345">
    <property type="entry name" value="Lipocalin"/>
</dbReference>
<dbReference type="PROSITE" id="PS00213">
    <property type="entry name" value="LIPOCALIN"/>
    <property type="match status" value="1"/>
</dbReference>
<gene>
    <name evidence="10" type="primary">LOC105743590</name>
</gene>
<evidence type="ECO:0000256" key="1">
    <source>
        <dbReference type="ARBA" id="ARBA00004613"/>
    </source>
</evidence>
<dbReference type="GO" id="GO:0005615">
    <property type="term" value="C:extracellular space"/>
    <property type="evidence" value="ECO:0007669"/>
    <property type="project" value="TreeGrafter"/>
</dbReference>
<feature type="signal peptide" evidence="8">
    <location>
        <begin position="1"/>
        <end position="20"/>
    </location>
</feature>
<evidence type="ECO:0000256" key="5">
    <source>
        <dbReference type="ARBA" id="ARBA00022729"/>
    </source>
</evidence>
<dbReference type="InterPro" id="IPR003087">
    <property type="entry name" value="LCN2/LCN12"/>
</dbReference>
<dbReference type="InParanoid" id="A0A6P3VD22"/>
<keyword evidence="7" id="KW-0325">Glycoprotein</keyword>
<evidence type="ECO:0000256" key="8">
    <source>
        <dbReference type="SAM" id="SignalP"/>
    </source>
</evidence>
<name>A0A6P3VD22_OCTDE</name>
<dbReference type="AlphaFoldDB" id="A0A6P3VD22"/>